<gene>
    <name evidence="1" type="ORF">AAFF_G00239220</name>
</gene>
<dbReference type="Gene3D" id="3.40.395.10">
    <property type="entry name" value="Adenoviral Proteinase, Chain A"/>
    <property type="match status" value="1"/>
</dbReference>
<dbReference type="InterPro" id="IPR038765">
    <property type="entry name" value="Papain-like_cys_pep_sf"/>
</dbReference>
<sequence>MDESSMSKKSGSVGLFTGAHFVLKTYTSLARGTDYLHIWSHTDSDLCSMDGVPEQSGGLDCGVFIVMYAFYLVQKSGFDFTMVNIY</sequence>
<organism evidence="1 2">
    <name type="scientific">Aldrovandia affinis</name>
    <dbReference type="NCBI Taxonomy" id="143900"/>
    <lineage>
        <taxon>Eukaryota</taxon>
        <taxon>Metazoa</taxon>
        <taxon>Chordata</taxon>
        <taxon>Craniata</taxon>
        <taxon>Vertebrata</taxon>
        <taxon>Euteleostomi</taxon>
        <taxon>Actinopterygii</taxon>
        <taxon>Neopterygii</taxon>
        <taxon>Teleostei</taxon>
        <taxon>Notacanthiformes</taxon>
        <taxon>Halosauridae</taxon>
        <taxon>Aldrovandia</taxon>
    </lineage>
</organism>
<comment type="caution">
    <text evidence="1">The sequence shown here is derived from an EMBL/GenBank/DDBJ whole genome shotgun (WGS) entry which is preliminary data.</text>
</comment>
<reference evidence="1" key="1">
    <citation type="journal article" date="2023" name="Science">
        <title>Genome structures resolve the early diversification of teleost fishes.</title>
        <authorList>
            <person name="Parey E."/>
            <person name="Louis A."/>
            <person name="Montfort J."/>
            <person name="Bouchez O."/>
            <person name="Roques C."/>
            <person name="Iampietro C."/>
            <person name="Lluch J."/>
            <person name="Castinel A."/>
            <person name="Donnadieu C."/>
            <person name="Desvignes T."/>
            <person name="Floi Bucao C."/>
            <person name="Jouanno E."/>
            <person name="Wen M."/>
            <person name="Mejri S."/>
            <person name="Dirks R."/>
            <person name="Jansen H."/>
            <person name="Henkel C."/>
            <person name="Chen W.J."/>
            <person name="Zahm M."/>
            <person name="Cabau C."/>
            <person name="Klopp C."/>
            <person name="Thompson A.W."/>
            <person name="Robinson-Rechavi M."/>
            <person name="Braasch I."/>
            <person name="Lecointre G."/>
            <person name="Bobe J."/>
            <person name="Postlethwait J.H."/>
            <person name="Berthelot C."/>
            <person name="Roest Crollius H."/>
            <person name="Guiguen Y."/>
        </authorList>
    </citation>
    <scope>NUCLEOTIDE SEQUENCE</scope>
    <source>
        <strain evidence="1">NC1722</strain>
    </source>
</reference>
<evidence type="ECO:0000313" key="1">
    <source>
        <dbReference type="EMBL" id="KAJ8344571.1"/>
    </source>
</evidence>
<dbReference type="SUPFAM" id="SSF54001">
    <property type="entry name" value="Cysteine proteinases"/>
    <property type="match status" value="1"/>
</dbReference>
<dbReference type="AlphaFoldDB" id="A0AAD7QZU8"/>
<dbReference type="EMBL" id="JAINUG010003182">
    <property type="protein sequence ID" value="KAJ8344571.1"/>
    <property type="molecule type" value="Genomic_DNA"/>
</dbReference>
<protein>
    <submittedName>
        <fullName evidence="1">Uncharacterized protein</fullName>
    </submittedName>
</protein>
<proteinExistence type="predicted"/>
<dbReference type="Proteomes" id="UP001221898">
    <property type="component" value="Unassembled WGS sequence"/>
</dbReference>
<accession>A0AAD7QZU8</accession>
<name>A0AAD7QZU8_9TELE</name>
<keyword evidence="2" id="KW-1185">Reference proteome</keyword>
<evidence type="ECO:0000313" key="2">
    <source>
        <dbReference type="Proteomes" id="UP001221898"/>
    </source>
</evidence>